<feature type="compositionally biased region" description="Polar residues" evidence="1">
    <location>
        <begin position="117"/>
        <end position="129"/>
    </location>
</feature>
<dbReference type="PANTHER" id="PTHR13076">
    <property type="entry name" value="COILED-COIL AND C2 DOMAIN-CONTAINING PROTEIN 1-LIKE"/>
    <property type="match status" value="1"/>
</dbReference>
<dbReference type="Pfam" id="PF21528">
    <property type="entry name" value="CC2D1A-B_DM14"/>
    <property type="match status" value="1"/>
</dbReference>
<proteinExistence type="predicted"/>
<feature type="region of interest" description="Disordered" evidence="1">
    <location>
        <begin position="97"/>
        <end position="129"/>
    </location>
</feature>
<feature type="non-terminal residue" evidence="3">
    <location>
        <position position="338"/>
    </location>
</feature>
<dbReference type="Proteomes" id="UP001497623">
    <property type="component" value="Unassembled WGS sequence"/>
</dbReference>
<evidence type="ECO:0000313" key="4">
    <source>
        <dbReference type="Proteomes" id="UP001497623"/>
    </source>
</evidence>
<evidence type="ECO:0000256" key="1">
    <source>
        <dbReference type="SAM" id="MobiDB-lite"/>
    </source>
</evidence>
<accession>A0AAV2SN58</accession>
<feature type="compositionally biased region" description="Low complexity" evidence="1">
    <location>
        <begin position="222"/>
        <end position="245"/>
    </location>
</feature>
<dbReference type="InterPro" id="IPR006608">
    <property type="entry name" value="CC2D1A/B_DM14"/>
</dbReference>
<dbReference type="InterPro" id="IPR039725">
    <property type="entry name" value="CC2D1A/B"/>
</dbReference>
<feature type="compositionally biased region" description="Pro residues" evidence="1">
    <location>
        <begin position="100"/>
        <end position="114"/>
    </location>
</feature>
<keyword evidence="4" id="KW-1185">Reference proteome</keyword>
<reference evidence="3 4" key="1">
    <citation type="submission" date="2024-05" db="EMBL/GenBank/DDBJ databases">
        <authorList>
            <person name="Wallberg A."/>
        </authorList>
    </citation>
    <scope>NUCLEOTIDE SEQUENCE [LARGE SCALE GENOMIC DNA]</scope>
</reference>
<dbReference type="EMBL" id="CAXKWB010090619">
    <property type="protein sequence ID" value="CAL4215041.1"/>
    <property type="molecule type" value="Genomic_DNA"/>
</dbReference>
<evidence type="ECO:0000259" key="2">
    <source>
        <dbReference type="SMART" id="SM00685"/>
    </source>
</evidence>
<sequence length="338" mass="36073">MILNIGVNNSNINRIPGRGSVPFRWFYKNLYAELVSFAQSRHSGRIQRGGGREVVSASALDSMVANCMRDDDEDVDVDEDDSDLLAELSACMEEDAPIAPSRPAPSAPYQPAPVAPRQTSPSKSVPNATYANNTPAPILVRPAPMAAGQSLVQLLTERIANYETSEAHAKATGNSSRARRLNRGLKTLNQMLRYAKSGKPVNEEDIPPEVVVKLSDGGSGGSTPSSAASAAASPAATSPAATSPTDEALPAMPPQKRPSPTPSPEKSRPPSSIIQNVAFGDSKPLQPIAISSLEPHEQNQRAGVHTHDQGAQMVIEQLHSKYKYNLYAKKNLPTEITP</sequence>
<gene>
    <name evidence="3" type="ORF">MNOR_LOCUS38682</name>
</gene>
<dbReference type="AlphaFoldDB" id="A0AAV2SN58"/>
<dbReference type="PANTHER" id="PTHR13076:SF8">
    <property type="entry name" value="COILED-COIL AND C2 DOMAIN-CONTAINING PROTEIN 1A"/>
    <property type="match status" value="1"/>
</dbReference>
<feature type="region of interest" description="Disordered" evidence="1">
    <location>
        <begin position="195"/>
        <end position="274"/>
    </location>
</feature>
<name>A0AAV2SN58_MEGNR</name>
<comment type="caution">
    <text evidence="3">The sequence shown here is derived from an EMBL/GenBank/DDBJ whole genome shotgun (WGS) entry which is preliminary data.</text>
</comment>
<feature type="compositionally biased region" description="Pro residues" evidence="1">
    <location>
        <begin position="251"/>
        <end position="263"/>
    </location>
</feature>
<organism evidence="3 4">
    <name type="scientific">Meganyctiphanes norvegica</name>
    <name type="common">Northern krill</name>
    <name type="synonym">Thysanopoda norvegica</name>
    <dbReference type="NCBI Taxonomy" id="48144"/>
    <lineage>
        <taxon>Eukaryota</taxon>
        <taxon>Metazoa</taxon>
        <taxon>Ecdysozoa</taxon>
        <taxon>Arthropoda</taxon>
        <taxon>Crustacea</taxon>
        <taxon>Multicrustacea</taxon>
        <taxon>Malacostraca</taxon>
        <taxon>Eumalacostraca</taxon>
        <taxon>Eucarida</taxon>
        <taxon>Euphausiacea</taxon>
        <taxon>Euphausiidae</taxon>
        <taxon>Meganyctiphanes</taxon>
    </lineage>
</organism>
<feature type="domain" description="DM14" evidence="2">
    <location>
        <begin position="152"/>
        <end position="210"/>
    </location>
</feature>
<evidence type="ECO:0000313" key="3">
    <source>
        <dbReference type="EMBL" id="CAL4215041.1"/>
    </source>
</evidence>
<dbReference type="SMART" id="SM00685">
    <property type="entry name" value="DM14"/>
    <property type="match status" value="1"/>
</dbReference>
<protein>
    <recommendedName>
        <fullName evidence="2">DM14 domain-containing protein</fullName>
    </recommendedName>
</protein>
<dbReference type="GO" id="GO:0001227">
    <property type="term" value="F:DNA-binding transcription repressor activity, RNA polymerase II-specific"/>
    <property type="evidence" value="ECO:0007669"/>
    <property type="project" value="InterPro"/>
</dbReference>